<reference evidence="1" key="1">
    <citation type="submission" date="2024-09" db="EMBL/GenBank/DDBJ databases">
        <title>Black Yeasts Isolated from many extreme environments.</title>
        <authorList>
            <person name="Coleine C."/>
            <person name="Stajich J.E."/>
            <person name="Selbmann L."/>
        </authorList>
    </citation>
    <scope>NUCLEOTIDE SEQUENCE</scope>
    <source>
        <strain evidence="1">CCFEE 5737</strain>
    </source>
</reference>
<sequence>MGKTVAKKPDKKATKKSGKADAKKAEPEPVIVTPPPPPELEPAAGGTKDSGSTTAVEDPTKPPTPPPESEAPSPKKERAKVVRQNGASSWGFWGAAPKQTPATKKAKDDASATPASKPKAAAPALTRSKSARKATDRDPEKSSVSDKAKSATSRPKSSRGQSGFSIFGATPSRSRSMRQSATPKTASRAASESRDAAMLTPPPDEELPKVSEKAAKVMGMSSKERASMSRKASTRSGKTKGIVRPQRLGRNDINEVVIAAPDPYSVDGDDIVMVDPVVVANVASPAAEKAARRKSQRTSRAPADDTLIDVDGLGATTGAEDAAFETPRRPLVRRSNTTSTKKGGGFMGGLFGKSTGRDDRRSRGYETEDGAARSKRSRSDRERPTTGRV</sequence>
<dbReference type="Proteomes" id="UP001186974">
    <property type="component" value="Unassembled WGS sequence"/>
</dbReference>
<gene>
    <name evidence="1" type="ORF">LTS18_014113</name>
</gene>
<protein>
    <submittedName>
        <fullName evidence="1">Uncharacterized protein</fullName>
    </submittedName>
</protein>
<name>A0ACC3CVH6_9PEZI</name>
<evidence type="ECO:0000313" key="2">
    <source>
        <dbReference type="Proteomes" id="UP001186974"/>
    </source>
</evidence>
<evidence type="ECO:0000313" key="1">
    <source>
        <dbReference type="EMBL" id="KAK3045290.1"/>
    </source>
</evidence>
<feature type="non-terminal residue" evidence="1">
    <location>
        <position position="389"/>
    </location>
</feature>
<comment type="caution">
    <text evidence="1">The sequence shown here is derived from an EMBL/GenBank/DDBJ whole genome shotgun (WGS) entry which is preliminary data.</text>
</comment>
<proteinExistence type="predicted"/>
<accession>A0ACC3CVH6</accession>
<organism evidence="1 2">
    <name type="scientific">Coniosporium uncinatum</name>
    <dbReference type="NCBI Taxonomy" id="93489"/>
    <lineage>
        <taxon>Eukaryota</taxon>
        <taxon>Fungi</taxon>
        <taxon>Dikarya</taxon>
        <taxon>Ascomycota</taxon>
        <taxon>Pezizomycotina</taxon>
        <taxon>Dothideomycetes</taxon>
        <taxon>Dothideomycetes incertae sedis</taxon>
        <taxon>Coniosporium</taxon>
    </lineage>
</organism>
<dbReference type="EMBL" id="JAWDJW010010799">
    <property type="protein sequence ID" value="KAK3045290.1"/>
    <property type="molecule type" value="Genomic_DNA"/>
</dbReference>
<keyword evidence="2" id="KW-1185">Reference proteome</keyword>